<feature type="transmembrane region" description="Helical" evidence="2">
    <location>
        <begin position="71"/>
        <end position="93"/>
    </location>
</feature>
<evidence type="ECO:0000256" key="1">
    <source>
        <dbReference type="SAM" id="MobiDB-lite"/>
    </source>
</evidence>
<feature type="region of interest" description="Disordered" evidence="1">
    <location>
        <begin position="308"/>
        <end position="330"/>
    </location>
</feature>
<feature type="region of interest" description="Disordered" evidence="1">
    <location>
        <begin position="360"/>
        <end position="396"/>
    </location>
</feature>
<keyword evidence="2" id="KW-0472">Membrane</keyword>
<dbReference type="AlphaFoldDB" id="A0AAE0RVX4"/>
<comment type="caution">
    <text evidence="3">The sequence shown here is derived from an EMBL/GenBank/DDBJ whole genome shotgun (WGS) entry which is preliminary data.</text>
</comment>
<keyword evidence="2" id="KW-0812">Transmembrane</keyword>
<proteinExistence type="predicted"/>
<gene>
    <name evidence="3" type="ORF">CHS0354_013365</name>
</gene>
<reference evidence="3" key="2">
    <citation type="journal article" date="2021" name="Genome Biol. Evol.">
        <title>Developing a high-quality reference genome for a parasitic bivalve with doubly uniparental inheritance (Bivalvia: Unionida).</title>
        <authorList>
            <person name="Smith C.H."/>
        </authorList>
    </citation>
    <scope>NUCLEOTIDE SEQUENCE</scope>
    <source>
        <strain evidence="3">CHS0354</strain>
        <tissue evidence="3">Mantle</tissue>
    </source>
</reference>
<dbReference type="Proteomes" id="UP001195483">
    <property type="component" value="Unassembled WGS sequence"/>
</dbReference>
<name>A0AAE0RVX4_9BIVA</name>
<evidence type="ECO:0000313" key="3">
    <source>
        <dbReference type="EMBL" id="KAK3580612.1"/>
    </source>
</evidence>
<evidence type="ECO:0000256" key="2">
    <source>
        <dbReference type="SAM" id="Phobius"/>
    </source>
</evidence>
<keyword evidence="2" id="KW-1133">Transmembrane helix</keyword>
<protein>
    <submittedName>
        <fullName evidence="3">Uncharacterized protein</fullName>
    </submittedName>
</protein>
<reference evidence="3" key="1">
    <citation type="journal article" date="2021" name="Genome Biol. Evol.">
        <title>A High-Quality Reference Genome for a Parasitic Bivalve with Doubly Uniparental Inheritance (Bivalvia: Unionida).</title>
        <authorList>
            <person name="Smith C.H."/>
        </authorList>
    </citation>
    <scope>NUCLEOTIDE SEQUENCE</scope>
    <source>
        <strain evidence="3">CHS0354</strain>
    </source>
</reference>
<dbReference type="EMBL" id="JAEAOA010000816">
    <property type="protein sequence ID" value="KAK3580612.1"/>
    <property type="molecule type" value="Genomic_DNA"/>
</dbReference>
<reference evidence="3" key="3">
    <citation type="submission" date="2023-05" db="EMBL/GenBank/DDBJ databases">
        <authorList>
            <person name="Smith C.H."/>
        </authorList>
    </citation>
    <scope>NUCLEOTIDE SEQUENCE</scope>
    <source>
        <strain evidence="3">CHS0354</strain>
        <tissue evidence="3">Mantle</tissue>
    </source>
</reference>
<accession>A0AAE0RVX4</accession>
<keyword evidence="4" id="KW-1185">Reference proteome</keyword>
<feature type="compositionally biased region" description="Polar residues" evidence="1">
    <location>
        <begin position="376"/>
        <end position="396"/>
    </location>
</feature>
<organism evidence="3 4">
    <name type="scientific">Potamilus streckersoni</name>
    <dbReference type="NCBI Taxonomy" id="2493646"/>
    <lineage>
        <taxon>Eukaryota</taxon>
        <taxon>Metazoa</taxon>
        <taxon>Spiralia</taxon>
        <taxon>Lophotrochozoa</taxon>
        <taxon>Mollusca</taxon>
        <taxon>Bivalvia</taxon>
        <taxon>Autobranchia</taxon>
        <taxon>Heteroconchia</taxon>
        <taxon>Palaeoheterodonta</taxon>
        <taxon>Unionida</taxon>
        <taxon>Unionoidea</taxon>
        <taxon>Unionidae</taxon>
        <taxon>Ambleminae</taxon>
        <taxon>Lampsilini</taxon>
        <taxon>Potamilus</taxon>
    </lineage>
</organism>
<sequence>MNLKEWKEKIKEKWEEQRKQLVIEGNVGIIYPTTTRCSTRQTPTTVSLSTDGIYENENIADTAVAENHLKIIGLTIASMLAFLIISFIIVWTCRRRVNNENKRKSTGSPLKREDTYHIYAEVEPLTKNDVESPNTNSITVPLPKAAQTRWSGVRYVSDKIFRLFDTNSKPSETNDSIFFSKQSQSVHFPPLPPIPDFPNGDRGGKMRAECQPLSSASCPLMGSEMISTSSDVLVEICKRDNVYNPLTREADLASYDHLKLGKTGSEAHITVDGFSGLPHDYFVLEKENGENPQDMDKDSHPYFILEKEEDGFDKDSSSNPTELEGVDEGDCNIKSTTFHSICPEENCEIEKDSGYFVPESTASSSCLNHGKGPNAPSENINGQTSEKSSSQQQLNTESVLASYEMSKNEFNLNGNQNHLEENSLSAQSSSRLDGTRKGIRQSNSIPNYIWNKSTEHSVNNYDDKVSKSVIFAEDSSSFDHKDCNVFGPNVDTAKQNTSSDCYMEPIKSKTLSEYLEIYPLVPYWTESI</sequence>
<evidence type="ECO:0000313" key="4">
    <source>
        <dbReference type="Proteomes" id="UP001195483"/>
    </source>
</evidence>